<name>A0A072UYT3_MEDTR</name>
<evidence type="ECO:0000313" key="2">
    <source>
        <dbReference type="EnsemblPlants" id="KEH34934"/>
    </source>
</evidence>
<reference evidence="1 3" key="2">
    <citation type="journal article" date="2014" name="BMC Genomics">
        <title>An improved genome release (version Mt4.0) for the model legume Medicago truncatula.</title>
        <authorList>
            <person name="Tang H."/>
            <person name="Krishnakumar V."/>
            <person name="Bidwell S."/>
            <person name="Rosen B."/>
            <person name="Chan A."/>
            <person name="Zhou S."/>
            <person name="Gentzbittel L."/>
            <person name="Childs K.L."/>
            <person name="Yandell M."/>
            <person name="Gundlach H."/>
            <person name="Mayer K.F."/>
            <person name="Schwartz D.C."/>
            <person name="Town C.D."/>
        </authorList>
    </citation>
    <scope>GENOME REANNOTATION</scope>
    <source>
        <strain evidence="1">A17</strain>
        <strain evidence="2 3">cv. Jemalong A17</strain>
    </source>
</reference>
<dbReference type="EMBL" id="CM001219">
    <property type="protein sequence ID" value="KEH34934.1"/>
    <property type="molecule type" value="Genomic_DNA"/>
</dbReference>
<reference evidence="2" key="3">
    <citation type="submission" date="2015-04" db="UniProtKB">
        <authorList>
            <consortium name="EnsemblPlants"/>
        </authorList>
    </citation>
    <scope>IDENTIFICATION</scope>
    <source>
        <strain evidence="2">cv. Jemalong A17</strain>
    </source>
</reference>
<keyword evidence="3" id="KW-1185">Reference proteome</keyword>
<evidence type="ECO:0000313" key="1">
    <source>
        <dbReference type="EMBL" id="KEH34934.1"/>
    </source>
</evidence>
<protein>
    <submittedName>
        <fullName evidence="1 2">Uncharacterized protein</fullName>
    </submittedName>
</protein>
<organism evidence="1 3">
    <name type="scientific">Medicago truncatula</name>
    <name type="common">Barrel medic</name>
    <name type="synonym">Medicago tribuloides</name>
    <dbReference type="NCBI Taxonomy" id="3880"/>
    <lineage>
        <taxon>Eukaryota</taxon>
        <taxon>Viridiplantae</taxon>
        <taxon>Streptophyta</taxon>
        <taxon>Embryophyta</taxon>
        <taxon>Tracheophyta</taxon>
        <taxon>Spermatophyta</taxon>
        <taxon>Magnoliopsida</taxon>
        <taxon>eudicotyledons</taxon>
        <taxon>Gunneridae</taxon>
        <taxon>Pentapetalae</taxon>
        <taxon>rosids</taxon>
        <taxon>fabids</taxon>
        <taxon>Fabales</taxon>
        <taxon>Fabaceae</taxon>
        <taxon>Papilionoideae</taxon>
        <taxon>50 kb inversion clade</taxon>
        <taxon>NPAAA clade</taxon>
        <taxon>Hologalegina</taxon>
        <taxon>IRL clade</taxon>
        <taxon>Trifolieae</taxon>
        <taxon>Medicago</taxon>
    </lineage>
</organism>
<dbReference type="AlphaFoldDB" id="A0A072UYT3"/>
<sequence length="64" mass="7215">MLTLRVYRVYDFTYQNRVNLEVNSISGKIRREAHTSYGCNFDGENSDFNACDCDADYGCSGGVC</sequence>
<reference evidence="1 3" key="1">
    <citation type="journal article" date="2011" name="Nature">
        <title>The Medicago genome provides insight into the evolution of rhizobial symbioses.</title>
        <authorList>
            <person name="Young N.D."/>
            <person name="Debelle F."/>
            <person name="Oldroyd G.E."/>
            <person name="Geurts R."/>
            <person name="Cannon S.B."/>
            <person name="Udvardi M.K."/>
            <person name="Benedito V.A."/>
            <person name="Mayer K.F."/>
            <person name="Gouzy J."/>
            <person name="Schoof H."/>
            <person name="Van de Peer Y."/>
            <person name="Proost S."/>
            <person name="Cook D.R."/>
            <person name="Meyers B.C."/>
            <person name="Spannagl M."/>
            <person name="Cheung F."/>
            <person name="De Mita S."/>
            <person name="Krishnakumar V."/>
            <person name="Gundlach H."/>
            <person name="Zhou S."/>
            <person name="Mudge J."/>
            <person name="Bharti A.K."/>
            <person name="Murray J.D."/>
            <person name="Naoumkina M.A."/>
            <person name="Rosen B."/>
            <person name="Silverstein K.A."/>
            <person name="Tang H."/>
            <person name="Rombauts S."/>
            <person name="Zhao P.X."/>
            <person name="Zhou P."/>
            <person name="Barbe V."/>
            <person name="Bardou P."/>
            <person name="Bechner M."/>
            <person name="Bellec A."/>
            <person name="Berger A."/>
            <person name="Berges H."/>
            <person name="Bidwell S."/>
            <person name="Bisseling T."/>
            <person name="Choisne N."/>
            <person name="Couloux A."/>
            <person name="Denny R."/>
            <person name="Deshpande S."/>
            <person name="Dai X."/>
            <person name="Doyle J.J."/>
            <person name="Dudez A.M."/>
            <person name="Farmer A.D."/>
            <person name="Fouteau S."/>
            <person name="Franken C."/>
            <person name="Gibelin C."/>
            <person name="Gish J."/>
            <person name="Goldstein S."/>
            <person name="Gonzalez A.J."/>
            <person name="Green P.J."/>
            <person name="Hallab A."/>
            <person name="Hartog M."/>
            <person name="Hua A."/>
            <person name="Humphray S.J."/>
            <person name="Jeong D.H."/>
            <person name="Jing Y."/>
            <person name="Jocker A."/>
            <person name="Kenton S.M."/>
            <person name="Kim D.J."/>
            <person name="Klee K."/>
            <person name="Lai H."/>
            <person name="Lang C."/>
            <person name="Lin S."/>
            <person name="Macmil S.L."/>
            <person name="Magdelenat G."/>
            <person name="Matthews L."/>
            <person name="McCorrison J."/>
            <person name="Monaghan E.L."/>
            <person name="Mun J.H."/>
            <person name="Najar F.Z."/>
            <person name="Nicholson C."/>
            <person name="Noirot C."/>
            <person name="O'Bleness M."/>
            <person name="Paule C.R."/>
            <person name="Poulain J."/>
            <person name="Prion F."/>
            <person name="Qin B."/>
            <person name="Qu C."/>
            <person name="Retzel E.F."/>
            <person name="Riddle C."/>
            <person name="Sallet E."/>
            <person name="Samain S."/>
            <person name="Samson N."/>
            <person name="Sanders I."/>
            <person name="Saurat O."/>
            <person name="Scarpelli C."/>
            <person name="Schiex T."/>
            <person name="Segurens B."/>
            <person name="Severin A.J."/>
            <person name="Sherrier D.J."/>
            <person name="Shi R."/>
            <person name="Sims S."/>
            <person name="Singer S.R."/>
            <person name="Sinharoy S."/>
            <person name="Sterck L."/>
            <person name="Viollet A."/>
            <person name="Wang B.B."/>
            <person name="Wang K."/>
            <person name="Wang M."/>
            <person name="Wang X."/>
            <person name="Warfsmann J."/>
            <person name="Weissenbach J."/>
            <person name="White D.D."/>
            <person name="White J.D."/>
            <person name="Wiley G.B."/>
            <person name="Wincker P."/>
            <person name="Xing Y."/>
            <person name="Yang L."/>
            <person name="Yao Z."/>
            <person name="Ying F."/>
            <person name="Zhai J."/>
            <person name="Zhou L."/>
            <person name="Zuber A."/>
            <person name="Denarie J."/>
            <person name="Dixon R.A."/>
            <person name="May G.D."/>
            <person name="Schwartz D.C."/>
            <person name="Rogers J."/>
            <person name="Quetier F."/>
            <person name="Town C.D."/>
            <person name="Roe B.A."/>
        </authorList>
    </citation>
    <scope>NUCLEOTIDE SEQUENCE [LARGE SCALE GENOMIC DNA]</scope>
    <source>
        <strain evidence="1">A17</strain>
        <strain evidence="2 3">cv. Jemalong A17</strain>
    </source>
</reference>
<evidence type="ECO:0000313" key="3">
    <source>
        <dbReference type="Proteomes" id="UP000002051"/>
    </source>
</evidence>
<accession>A0A072UYT3</accession>
<proteinExistence type="predicted"/>
<gene>
    <name evidence="1" type="ordered locus">MTR_3g074510</name>
</gene>
<dbReference type="HOGENOM" id="CLU_2870992_0_0_1"/>
<dbReference type="Proteomes" id="UP000002051">
    <property type="component" value="Chromosome 3"/>
</dbReference>
<dbReference type="EnsemblPlants" id="KEH34934">
    <property type="protein sequence ID" value="KEH34934"/>
    <property type="gene ID" value="MTR_3g074510"/>
</dbReference>